<accession>A0A6V8PW28</accession>
<dbReference type="EMBL" id="BLSC01000013">
    <property type="protein sequence ID" value="GFP36648.1"/>
    <property type="molecule type" value="Genomic_DNA"/>
</dbReference>
<dbReference type="InterPro" id="IPR045792">
    <property type="entry name" value="DUF6036"/>
</dbReference>
<comment type="caution">
    <text evidence="2">The sequence shown here is derived from an EMBL/GenBank/DDBJ whole genome shotgun (WGS) entry which is preliminary data.</text>
</comment>
<reference evidence="2 3" key="1">
    <citation type="journal article" date="2020" name="Front. Microbiol.">
        <title>Single-cell genomics of novel Actinobacteria with the Wood-Ljungdahl pathway discovered in a serpentinizing system.</title>
        <authorList>
            <person name="Merino N."/>
            <person name="Kawai M."/>
            <person name="Boyd E.S."/>
            <person name="Colman D.R."/>
            <person name="McGlynn S.E."/>
            <person name="Nealson K.H."/>
            <person name="Kurokawa K."/>
            <person name="Hongoh Y."/>
        </authorList>
    </citation>
    <scope>NUCLEOTIDE SEQUENCE [LARGE SCALE GENOMIC DNA]</scope>
    <source>
        <strain evidence="2 3">S44</strain>
    </source>
</reference>
<gene>
    <name evidence="2" type="ORF">HKBW3S44_00329</name>
</gene>
<proteinExistence type="predicted"/>
<dbReference type="AlphaFoldDB" id="A0A6V8PW28"/>
<evidence type="ECO:0000313" key="3">
    <source>
        <dbReference type="Proteomes" id="UP000561271"/>
    </source>
</evidence>
<organism evidence="2 3">
    <name type="scientific">Candidatus Hakubella thermalkaliphila</name>
    <dbReference type="NCBI Taxonomy" id="2754717"/>
    <lineage>
        <taxon>Bacteria</taxon>
        <taxon>Bacillati</taxon>
        <taxon>Actinomycetota</taxon>
        <taxon>Actinomycetota incertae sedis</taxon>
        <taxon>Candidatus Hakubellales</taxon>
        <taxon>Candidatus Hakubellaceae</taxon>
        <taxon>Candidatus Hakubella</taxon>
    </lineage>
</organism>
<dbReference type="Pfam" id="PF19502">
    <property type="entry name" value="DUF6036"/>
    <property type="match status" value="1"/>
</dbReference>
<sequence length="197" mass="22047">MKLDKATIETLLTALDRQIGAHGGKFRDLVVCGGSALNVLGYITRTTKDIDVVGLLEKEPSGKVVIQEAHFPEWFMKAAKAVQIDFNLPDNWINCGPISVINLGLPKGFESRLVKKGYGKYLSVDFISRLDQIHFKLYASADRGGYHIDDLIALKPEEVEVEMAARWCLTHDVSEGFRIILKDLLNKLGYKNVSERI</sequence>
<evidence type="ECO:0000259" key="1">
    <source>
        <dbReference type="Pfam" id="PF19502"/>
    </source>
</evidence>
<feature type="domain" description="DUF6036" evidence="1">
    <location>
        <begin position="22"/>
        <end position="143"/>
    </location>
</feature>
<name>A0A6V8PW28_9ACTN</name>
<evidence type="ECO:0000313" key="2">
    <source>
        <dbReference type="EMBL" id="GFP36648.1"/>
    </source>
</evidence>
<protein>
    <recommendedName>
        <fullName evidence="1">DUF6036 domain-containing protein</fullName>
    </recommendedName>
</protein>
<dbReference type="RefSeq" id="WP_176230972.1">
    <property type="nucleotide sequence ID" value="NZ_BLSC01000013.1"/>
</dbReference>
<dbReference type="Proteomes" id="UP000561271">
    <property type="component" value="Unassembled WGS sequence"/>
</dbReference>